<evidence type="ECO:0000313" key="2">
    <source>
        <dbReference type="WBParaSite" id="nRc.2.0.1.t42094-RA"/>
    </source>
</evidence>
<name>A0A915KT59_ROMCU</name>
<proteinExistence type="predicted"/>
<dbReference type="AlphaFoldDB" id="A0A915KT59"/>
<sequence>MSECFKRTRRDLSIYMQFWKICDHKIMVSLIRISRSSRKMKFKIYYRHNSVKNLNTPNLHSGKSPCPRVKYAGINDAKVAGSRAQRRVWDNGDPKIENTVGKIGEIFLIIIILGKIVHSFLCDKKFSNVINLVKNGPTTFKDINFWTDPNEIFRNIDTPGL</sequence>
<organism evidence="1 2">
    <name type="scientific">Romanomermis culicivorax</name>
    <name type="common">Nematode worm</name>
    <dbReference type="NCBI Taxonomy" id="13658"/>
    <lineage>
        <taxon>Eukaryota</taxon>
        <taxon>Metazoa</taxon>
        <taxon>Ecdysozoa</taxon>
        <taxon>Nematoda</taxon>
        <taxon>Enoplea</taxon>
        <taxon>Dorylaimia</taxon>
        <taxon>Mermithida</taxon>
        <taxon>Mermithoidea</taxon>
        <taxon>Mermithidae</taxon>
        <taxon>Romanomermis</taxon>
    </lineage>
</organism>
<keyword evidence="1" id="KW-1185">Reference proteome</keyword>
<protein>
    <submittedName>
        <fullName evidence="2">Uncharacterized protein</fullName>
    </submittedName>
</protein>
<accession>A0A915KT59</accession>
<evidence type="ECO:0000313" key="1">
    <source>
        <dbReference type="Proteomes" id="UP000887565"/>
    </source>
</evidence>
<reference evidence="2" key="1">
    <citation type="submission" date="2022-11" db="UniProtKB">
        <authorList>
            <consortium name="WormBaseParasite"/>
        </authorList>
    </citation>
    <scope>IDENTIFICATION</scope>
</reference>
<dbReference type="WBParaSite" id="nRc.2.0.1.t42094-RA">
    <property type="protein sequence ID" value="nRc.2.0.1.t42094-RA"/>
    <property type="gene ID" value="nRc.2.0.1.g42094"/>
</dbReference>
<dbReference type="Proteomes" id="UP000887565">
    <property type="component" value="Unplaced"/>
</dbReference>